<dbReference type="Proteomes" id="UP000242188">
    <property type="component" value="Unassembled WGS sequence"/>
</dbReference>
<evidence type="ECO:0000313" key="1">
    <source>
        <dbReference type="EMBL" id="OWF42373.1"/>
    </source>
</evidence>
<gene>
    <name evidence="1" type="ORF">KP79_PYT24548</name>
</gene>
<organism evidence="1 2">
    <name type="scientific">Mizuhopecten yessoensis</name>
    <name type="common">Japanese scallop</name>
    <name type="synonym">Patinopecten yessoensis</name>
    <dbReference type="NCBI Taxonomy" id="6573"/>
    <lineage>
        <taxon>Eukaryota</taxon>
        <taxon>Metazoa</taxon>
        <taxon>Spiralia</taxon>
        <taxon>Lophotrochozoa</taxon>
        <taxon>Mollusca</taxon>
        <taxon>Bivalvia</taxon>
        <taxon>Autobranchia</taxon>
        <taxon>Pteriomorphia</taxon>
        <taxon>Pectinida</taxon>
        <taxon>Pectinoidea</taxon>
        <taxon>Pectinidae</taxon>
        <taxon>Mizuhopecten</taxon>
    </lineage>
</organism>
<proteinExistence type="predicted"/>
<keyword evidence="2" id="KW-1185">Reference proteome</keyword>
<name>A0A210Q0V2_MIZYE</name>
<dbReference type="AlphaFoldDB" id="A0A210Q0V2"/>
<sequence>MLDSTDSEQMSVLLSKYLDHDYTGTQEDAYIRKKAHTLLEHLNNHPMISICFAGSMAEGIQVPGSDSDEMLIDEHVTVMYPDQCIPPDTVYKTILLIRKADCRPGYVHLQLEQIGQKCQEPLILSLVKIKDSLFVSGDIFREQWVSAAIELSGVKFESNGPSCTTKYPSGD</sequence>
<dbReference type="EMBL" id="NEDP02005293">
    <property type="protein sequence ID" value="OWF42373.1"/>
    <property type="molecule type" value="Genomic_DNA"/>
</dbReference>
<protein>
    <submittedName>
        <fullName evidence="1">Uncharacterized protein</fullName>
    </submittedName>
</protein>
<accession>A0A210Q0V2</accession>
<dbReference type="OrthoDB" id="6112914at2759"/>
<comment type="caution">
    <text evidence="1">The sequence shown here is derived from an EMBL/GenBank/DDBJ whole genome shotgun (WGS) entry which is preliminary data.</text>
</comment>
<reference evidence="1 2" key="1">
    <citation type="journal article" date="2017" name="Nat. Ecol. Evol.">
        <title>Scallop genome provides insights into evolution of bilaterian karyotype and development.</title>
        <authorList>
            <person name="Wang S."/>
            <person name="Zhang J."/>
            <person name="Jiao W."/>
            <person name="Li J."/>
            <person name="Xun X."/>
            <person name="Sun Y."/>
            <person name="Guo X."/>
            <person name="Huan P."/>
            <person name="Dong B."/>
            <person name="Zhang L."/>
            <person name="Hu X."/>
            <person name="Sun X."/>
            <person name="Wang J."/>
            <person name="Zhao C."/>
            <person name="Wang Y."/>
            <person name="Wang D."/>
            <person name="Huang X."/>
            <person name="Wang R."/>
            <person name="Lv J."/>
            <person name="Li Y."/>
            <person name="Zhang Z."/>
            <person name="Liu B."/>
            <person name="Lu W."/>
            <person name="Hui Y."/>
            <person name="Liang J."/>
            <person name="Zhou Z."/>
            <person name="Hou R."/>
            <person name="Li X."/>
            <person name="Liu Y."/>
            <person name="Li H."/>
            <person name="Ning X."/>
            <person name="Lin Y."/>
            <person name="Zhao L."/>
            <person name="Xing Q."/>
            <person name="Dou J."/>
            <person name="Li Y."/>
            <person name="Mao J."/>
            <person name="Guo H."/>
            <person name="Dou H."/>
            <person name="Li T."/>
            <person name="Mu C."/>
            <person name="Jiang W."/>
            <person name="Fu Q."/>
            <person name="Fu X."/>
            <person name="Miao Y."/>
            <person name="Liu J."/>
            <person name="Yu Q."/>
            <person name="Li R."/>
            <person name="Liao H."/>
            <person name="Li X."/>
            <person name="Kong Y."/>
            <person name="Jiang Z."/>
            <person name="Chourrout D."/>
            <person name="Li R."/>
            <person name="Bao Z."/>
        </authorList>
    </citation>
    <scope>NUCLEOTIDE SEQUENCE [LARGE SCALE GENOMIC DNA]</scope>
    <source>
        <strain evidence="1 2">PY_sf001</strain>
    </source>
</reference>
<evidence type="ECO:0000313" key="2">
    <source>
        <dbReference type="Proteomes" id="UP000242188"/>
    </source>
</evidence>